<sequence>MGLPKCKDITRMVLEGEERRLGQTEQLLIRAHYLICKGCTNFGKQVELMRKASAQWRSYSGE</sequence>
<reference evidence="1 2" key="1">
    <citation type="submission" date="2021-11" db="EMBL/GenBank/DDBJ databases">
        <authorList>
            <person name="Liang Q."/>
            <person name="Mou H."/>
            <person name="Liu Z."/>
        </authorList>
    </citation>
    <scope>NUCLEOTIDE SEQUENCE [LARGE SCALE GENOMIC DNA]</scope>
    <source>
        <strain evidence="1 2">CHU3</strain>
    </source>
</reference>
<dbReference type="Proteomes" id="UP001209701">
    <property type="component" value="Unassembled WGS sequence"/>
</dbReference>
<comment type="caution">
    <text evidence="1">The sequence shown here is derived from an EMBL/GenBank/DDBJ whole genome shotgun (WGS) entry which is preliminary data.</text>
</comment>
<dbReference type="EMBL" id="JAJIRN010000003">
    <property type="protein sequence ID" value="MCV2367817.1"/>
    <property type="molecule type" value="Genomic_DNA"/>
</dbReference>
<evidence type="ECO:0000313" key="2">
    <source>
        <dbReference type="Proteomes" id="UP001209701"/>
    </source>
</evidence>
<evidence type="ECO:0000313" key="1">
    <source>
        <dbReference type="EMBL" id="MCV2367817.1"/>
    </source>
</evidence>
<proteinExistence type="predicted"/>
<keyword evidence="2" id="KW-1185">Reference proteome</keyword>
<accession>A0ABT2YCP6</accession>
<gene>
    <name evidence="1" type="ORF">LNV07_06875</name>
</gene>
<name>A0ABT2YCP6_9BURK</name>
<organism evidence="1 2">
    <name type="scientific">Roseateles oligotrophus</name>
    <dbReference type="NCBI Taxonomy" id="1769250"/>
    <lineage>
        <taxon>Bacteria</taxon>
        <taxon>Pseudomonadati</taxon>
        <taxon>Pseudomonadota</taxon>
        <taxon>Betaproteobacteria</taxon>
        <taxon>Burkholderiales</taxon>
        <taxon>Sphaerotilaceae</taxon>
        <taxon>Roseateles</taxon>
    </lineage>
</organism>
<protein>
    <submittedName>
        <fullName evidence="1">Zf-HC2 domain-containing protein</fullName>
    </submittedName>
</protein>